<dbReference type="SUPFAM" id="SSF52540">
    <property type="entry name" value="P-loop containing nucleoside triphosphate hydrolases"/>
    <property type="match status" value="1"/>
</dbReference>
<reference evidence="6 9" key="1">
    <citation type="journal article" date="2015" name="Genome Announc.">
        <title>Complete genome sequences for 35 biothreat assay-relevant bacillus species.</title>
        <authorList>
            <person name="Johnson S.L."/>
            <person name="Daligault H.E."/>
            <person name="Davenport K.W."/>
            <person name="Jaissle J."/>
            <person name="Frey K.G."/>
            <person name="Ladner J.T."/>
            <person name="Broomall S.M."/>
            <person name="Bishop-Lilly K.A."/>
            <person name="Bruce D.C."/>
            <person name="Gibbons H.S."/>
            <person name="Coyne S.R."/>
            <person name="Lo C.C."/>
            <person name="Meincke L."/>
            <person name="Munk A.C."/>
            <person name="Koroleva G.I."/>
            <person name="Rosenzweig C.N."/>
            <person name="Palacios G.F."/>
            <person name="Redden C.L."/>
            <person name="Minogue T.D."/>
            <person name="Chain P.S."/>
        </authorList>
    </citation>
    <scope>NUCLEOTIDE SEQUENCE [LARGE SCALE GENOMIC DNA]</scope>
    <source>
        <strain evidence="6 9">HD1011</strain>
    </source>
</reference>
<dbReference type="GeneID" id="45024371"/>
<dbReference type="SMART" id="SM00382">
    <property type="entry name" value="AAA"/>
    <property type="match status" value="1"/>
</dbReference>
<dbReference type="Gene3D" id="3.40.50.300">
    <property type="entry name" value="P-loop containing nucleotide triphosphate hydrolases"/>
    <property type="match status" value="1"/>
</dbReference>
<dbReference type="InterPro" id="IPR003593">
    <property type="entry name" value="AAA+_ATPase"/>
</dbReference>
<dbReference type="GO" id="GO:0016887">
    <property type="term" value="F:ATP hydrolysis activity"/>
    <property type="evidence" value="ECO:0007669"/>
    <property type="project" value="InterPro"/>
</dbReference>
<dbReference type="InterPro" id="IPR050319">
    <property type="entry name" value="ABC_transp_ATP-bind"/>
</dbReference>
<accession>A0A0B5XDK7</accession>
<evidence type="ECO:0000256" key="3">
    <source>
        <dbReference type="ARBA" id="ARBA00022741"/>
    </source>
</evidence>
<dbReference type="KEGG" id="btw:BF38_253"/>
<dbReference type="GO" id="GO:0005524">
    <property type="term" value="F:ATP binding"/>
    <property type="evidence" value="ECO:0007669"/>
    <property type="project" value="UniProtKB-KW"/>
</dbReference>
<dbReference type="RefSeq" id="WP_000108441.1">
    <property type="nucleotide sequence ID" value="NZ_CP009335.1"/>
</dbReference>
<dbReference type="PANTHER" id="PTHR43776">
    <property type="entry name" value="TRANSPORT ATP-BINDING PROTEIN"/>
    <property type="match status" value="1"/>
</dbReference>
<dbReference type="Proteomes" id="UP000031876">
    <property type="component" value="Chromosome"/>
</dbReference>
<dbReference type="CDD" id="cd03257">
    <property type="entry name" value="ABC_NikE_OppD_transporters"/>
    <property type="match status" value="1"/>
</dbReference>
<feature type="domain" description="ABC transporter" evidence="5">
    <location>
        <begin position="13"/>
        <end position="263"/>
    </location>
</feature>
<dbReference type="Proteomes" id="UP000297630">
    <property type="component" value="Unassembled WGS sequence"/>
</dbReference>
<dbReference type="InterPro" id="IPR017871">
    <property type="entry name" value="ABC_transporter-like_CS"/>
</dbReference>
<dbReference type="InterPro" id="IPR003439">
    <property type="entry name" value="ABC_transporter-like_ATP-bd"/>
</dbReference>
<dbReference type="EMBL" id="SCLP01000002">
    <property type="protein sequence ID" value="TFF47839.1"/>
    <property type="molecule type" value="Genomic_DNA"/>
</dbReference>
<evidence type="ECO:0000256" key="2">
    <source>
        <dbReference type="ARBA" id="ARBA00022448"/>
    </source>
</evidence>
<evidence type="ECO:0000313" key="11">
    <source>
        <dbReference type="Proteomes" id="UP000501107"/>
    </source>
</evidence>
<dbReference type="EMBL" id="CP009335">
    <property type="protein sequence ID" value="AJG74903.1"/>
    <property type="molecule type" value="Genomic_DNA"/>
</dbReference>
<dbReference type="NCBIfam" id="TIGR01727">
    <property type="entry name" value="oligo_HPY"/>
    <property type="match status" value="1"/>
</dbReference>
<evidence type="ECO:0000313" key="9">
    <source>
        <dbReference type="Proteomes" id="UP000031876"/>
    </source>
</evidence>
<dbReference type="GO" id="GO:0015833">
    <property type="term" value="P:peptide transport"/>
    <property type="evidence" value="ECO:0007669"/>
    <property type="project" value="InterPro"/>
</dbReference>
<protein>
    <submittedName>
        <fullName evidence="8">Dipeptide ABC transporter ATP-binding protein</fullName>
    </submittedName>
</protein>
<dbReference type="PROSITE" id="PS50893">
    <property type="entry name" value="ABC_TRANSPORTER_2"/>
    <property type="match status" value="1"/>
</dbReference>
<name>A0A0B5XDK7_BACTU</name>
<dbReference type="Proteomes" id="UP000501107">
    <property type="component" value="Chromosome"/>
</dbReference>
<evidence type="ECO:0000259" key="5">
    <source>
        <dbReference type="PROSITE" id="PS50893"/>
    </source>
</evidence>
<dbReference type="EMBL" id="CP053980">
    <property type="protein sequence ID" value="QKH24145.1"/>
    <property type="molecule type" value="Genomic_DNA"/>
</dbReference>
<comment type="similarity">
    <text evidence="1">Belongs to the ABC transporter superfamily.</text>
</comment>
<evidence type="ECO:0000256" key="4">
    <source>
        <dbReference type="ARBA" id="ARBA00022840"/>
    </source>
</evidence>
<dbReference type="Pfam" id="PF00005">
    <property type="entry name" value="ABC_tran"/>
    <property type="match status" value="1"/>
</dbReference>
<evidence type="ECO:0000313" key="6">
    <source>
        <dbReference type="EMBL" id="AJG74903.1"/>
    </source>
</evidence>
<dbReference type="FunFam" id="3.40.50.300:FF:000016">
    <property type="entry name" value="Oligopeptide ABC transporter ATP-binding component"/>
    <property type="match status" value="1"/>
</dbReference>
<evidence type="ECO:0000313" key="10">
    <source>
        <dbReference type="Proteomes" id="UP000297630"/>
    </source>
</evidence>
<dbReference type="PROSITE" id="PS00211">
    <property type="entry name" value="ABC_TRANSPORTER_1"/>
    <property type="match status" value="1"/>
</dbReference>
<dbReference type="NCBIfam" id="NF008453">
    <property type="entry name" value="PRK11308.1"/>
    <property type="match status" value="1"/>
</dbReference>
<evidence type="ECO:0000313" key="7">
    <source>
        <dbReference type="EMBL" id="QKH24145.1"/>
    </source>
</evidence>
<proteinExistence type="inferred from homology"/>
<dbReference type="GO" id="GO:0055085">
    <property type="term" value="P:transmembrane transport"/>
    <property type="evidence" value="ECO:0007669"/>
    <property type="project" value="UniProtKB-ARBA"/>
</dbReference>
<gene>
    <name evidence="6" type="ORF">BF38_253</name>
    <name evidence="8" type="ORF">EQ803_06070</name>
    <name evidence="7" type="ORF">FOC89_09030</name>
</gene>
<keyword evidence="4 8" id="KW-0067">ATP-binding</keyword>
<dbReference type="AlphaFoldDB" id="A0A0B5XDK7"/>
<dbReference type="InterPro" id="IPR027417">
    <property type="entry name" value="P-loop_NTPase"/>
</dbReference>
<evidence type="ECO:0000256" key="1">
    <source>
        <dbReference type="ARBA" id="ARBA00005417"/>
    </source>
</evidence>
<keyword evidence="2" id="KW-0813">Transport</keyword>
<reference evidence="7 11" key="3">
    <citation type="submission" date="2020-05" db="EMBL/GenBank/DDBJ databases">
        <title>FDA dAtabase for Regulatory Grade micrObial Sequences (FDA-ARGOS): Supporting development and validation of Infectious Disease Dx tests.</title>
        <authorList>
            <person name="Nelson B."/>
            <person name="Plummer A."/>
            <person name="Tallon L."/>
            <person name="Sadzewicz L."/>
            <person name="Zhao X."/>
            <person name="Vavikolanu K."/>
            <person name="Mehta A."/>
            <person name="Aluvathingal J."/>
            <person name="Nadendla S."/>
            <person name="Myers T."/>
            <person name="Yan Y."/>
            <person name="Sichtig H."/>
        </authorList>
    </citation>
    <scope>NUCLEOTIDE SEQUENCE [LARGE SCALE GENOMIC DNA]</scope>
    <source>
        <strain evidence="7 11">FDAARGOS_795</strain>
    </source>
</reference>
<dbReference type="InterPro" id="IPR013563">
    <property type="entry name" value="Oligopep_ABC_C"/>
</dbReference>
<dbReference type="Pfam" id="PF08352">
    <property type="entry name" value="oligo_HPY"/>
    <property type="match status" value="1"/>
</dbReference>
<sequence>MSTTTQINKRDLLQVQNLKQYFPIKKGILGRSISYIKAVDDISFTVYEKETVSIVGESGCGKSTTGRAILRLDEATSGKIIFQDKDLLALNNSAMRKVRKDLQVIFQDPFASLNPRQTVGSILEEAMSIQNVCPKGERKAKVIELLGKVGLPPDAVKRYPHEFSGGQRQRIGIARALAVNPKLIICDEAVSALDVSVQAQVLNLLKQLQQQYGLTYLFISHDLAVVRHISDRIIVMYLGTIVEIADKHSLFNNPQHPYTKALLSAIPTISAGTKKERIELKGDLPSPLNPPTGCRFHTRCPYAIEKCATQQPSFQSISKDHKVACHII</sequence>
<reference evidence="8 10" key="2">
    <citation type="submission" date="2019-01" db="EMBL/GenBank/DDBJ databases">
        <title>Draft genome sequence of Bacillus sp. DPC6431.</title>
        <authorList>
            <person name="Arbulu S."/>
            <person name="Murphy K."/>
            <person name="O'Sullivan O."/>
            <person name="Rea M.C."/>
            <person name="Hill C."/>
            <person name="Ross R.P."/>
        </authorList>
    </citation>
    <scope>NUCLEOTIDE SEQUENCE [LARGE SCALE GENOMIC DNA]</scope>
    <source>
        <strain evidence="8 10">DPC6431</strain>
    </source>
</reference>
<keyword evidence="3" id="KW-0547">Nucleotide-binding</keyword>
<evidence type="ECO:0000313" key="8">
    <source>
        <dbReference type="EMBL" id="TFF47839.1"/>
    </source>
</evidence>
<organism evidence="8 10">
    <name type="scientific">Bacillus thuringiensis</name>
    <dbReference type="NCBI Taxonomy" id="1428"/>
    <lineage>
        <taxon>Bacteria</taxon>
        <taxon>Bacillati</taxon>
        <taxon>Bacillota</taxon>
        <taxon>Bacilli</taxon>
        <taxon>Bacillales</taxon>
        <taxon>Bacillaceae</taxon>
        <taxon>Bacillus</taxon>
        <taxon>Bacillus cereus group</taxon>
    </lineage>
</organism>